<reference evidence="2 3" key="1">
    <citation type="submission" date="2013-11" db="EMBL/GenBank/DDBJ databases">
        <title>Complete genome sequence of Rhizobium gallicum bv. gallicum R602.</title>
        <authorList>
            <person name="Bustos P."/>
            <person name="Santamaria R.I."/>
            <person name="Lozano L."/>
            <person name="Acosta J.L."/>
            <person name="Ormeno-Orrillo E."/>
            <person name="Rogel M.A."/>
            <person name="Romero D."/>
            <person name="Cevallos M.A."/>
            <person name="Martinez-Romero E."/>
            <person name="Gonzalez V."/>
        </authorList>
    </citation>
    <scope>NUCLEOTIDE SEQUENCE [LARGE SCALE GENOMIC DNA]</scope>
    <source>
        <strain evidence="2 3">R602</strain>
        <plasmid evidence="2 3">pRgalR602c</plasmid>
    </source>
</reference>
<gene>
    <name evidence="2" type="ORF">RGR602_PC00638</name>
</gene>
<geneLocation type="plasmid" evidence="2 3">
    <name>pRgalR602c</name>
</geneLocation>
<evidence type="ECO:0000256" key="1">
    <source>
        <dbReference type="SAM" id="MobiDB-lite"/>
    </source>
</evidence>
<dbReference type="KEGG" id="rga:RGR602_PC00638"/>
<dbReference type="EMBL" id="CP006880">
    <property type="protein sequence ID" value="AJD44676.1"/>
    <property type="molecule type" value="Genomic_DNA"/>
</dbReference>
<keyword evidence="2" id="KW-0614">Plasmid</keyword>
<protein>
    <submittedName>
        <fullName evidence="2">Uncharacterized protein</fullName>
    </submittedName>
</protein>
<dbReference type="HOGENOM" id="CLU_1293444_0_0_5"/>
<name>A0A0B4XC38_9HYPH</name>
<sequence length="213" mass="24622">MSWLPAGIQSEHPARAEWHHRRKRRDHRRVQRLCRTRRRNDPRPSNIPKIVRYGTRIAWAKQLGLKTRSLSFWQASPKRRDYYDLRRGTISRRAALILAATEHTPSPAVLLSWKEITMISETKGARWEGVNENGGRPLCLRAGHKERRQEGKSVEHWGRALPKIGQGAAGLKADDLARIDALREAARKHADKFLSESTKDVEQQKASRIRKRP</sequence>
<feature type="compositionally biased region" description="Basic and acidic residues" evidence="1">
    <location>
        <begin position="190"/>
        <end position="205"/>
    </location>
</feature>
<feature type="region of interest" description="Disordered" evidence="1">
    <location>
        <begin position="190"/>
        <end position="213"/>
    </location>
</feature>
<proteinExistence type="predicted"/>
<evidence type="ECO:0000313" key="2">
    <source>
        <dbReference type="EMBL" id="AJD44676.1"/>
    </source>
</evidence>
<dbReference type="AlphaFoldDB" id="A0A0B4XC38"/>
<evidence type="ECO:0000313" key="3">
    <source>
        <dbReference type="Proteomes" id="UP000031368"/>
    </source>
</evidence>
<accession>A0A0B4XC38</accession>
<organism evidence="2 3">
    <name type="scientific">Rhizobium gallicum bv. gallicum R602sp</name>
    <dbReference type="NCBI Taxonomy" id="1041138"/>
    <lineage>
        <taxon>Bacteria</taxon>
        <taxon>Pseudomonadati</taxon>
        <taxon>Pseudomonadota</taxon>
        <taxon>Alphaproteobacteria</taxon>
        <taxon>Hyphomicrobiales</taxon>
        <taxon>Rhizobiaceae</taxon>
        <taxon>Rhizobium/Agrobacterium group</taxon>
        <taxon>Rhizobium</taxon>
    </lineage>
</organism>
<keyword evidence="3" id="KW-1185">Reference proteome</keyword>
<dbReference type="Proteomes" id="UP000031368">
    <property type="component" value="Plasmid pRgalR602c"/>
</dbReference>